<name>A0A1H0S982_SELRU</name>
<evidence type="ECO:0000259" key="5">
    <source>
        <dbReference type="Pfam" id="PF25989"/>
    </source>
</evidence>
<evidence type="ECO:0000256" key="3">
    <source>
        <dbReference type="ARBA" id="ARBA00023054"/>
    </source>
</evidence>
<organism evidence="6 7">
    <name type="scientific">Selenomonas ruminantium</name>
    <dbReference type="NCBI Taxonomy" id="971"/>
    <lineage>
        <taxon>Bacteria</taxon>
        <taxon>Bacillati</taxon>
        <taxon>Bacillota</taxon>
        <taxon>Negativicutes</taxon>
        <taxon>Selenomonadales</taxon>
        <taxon>Selenomonadaceae</taxon>
        <taxon>Selenomonas</taxon>
    </lineage>
</organism>
<dbReference type="FunFam" id="2.40.420.20:FF:000006">
    <property type="entry name" value="RND family efflux transporter MFP subunit"/>
    <property type="match status" value="1"/>
</dbReference>
<reference evidence="6 7" key="1">
    <citation type="submission" date="2016-10" db="EMBL/GenBank/DDBJ databases">
        <authorList>
            <person name="de Groot N.N."/>
        </authorList>
    </citation>
    <scope>NUCLEOTIDE SEQUENCE [LARGE SCALE GENOMIC DNA]</scope>
    <source>
        <strain evidence="6 7">S137</strain>
    </source>
</reference>
<dbReference type="Gene3D" id="2.40.50.100">
    <property type="match status" value="1"/>
</dbReference>
<dbReference type="Gene3D" id="2.40.420.20">
    <property type="match status" value="1"/>
</dbReference>
<dbReference type="InterPro" id="IPR006143">
    <property type="entry name" value="RND_pump_MFP"/>
</dbReference>
<evidence type="ECO:0000259" key="4">
    <source>
        <dbReference type="Pfam" id="PF25954"/>
    </source>
</evidence>
<dbReference type="Proteomes" id="UP000182412">
    <property type="component" value="Unassembled WGS sequence"/>
</dbReference>
<proteinExistence type="inferred from homology"/>
<dbReference type="NCBIfam" id="TIGR01730">
    <property type="entry name" value="RND_mfp"/>
    <property type="match status" value="1"/>
</dbReference>
<dbReference type="GO" id="GO:1990961">
    <property type="term" value="P:xenobiotic detoxification by transmembrane export across the plasma membrane"/>
    <property type="evidence" value="ECO:0007669"/>
    <property type="project" value="InterPro"/>
</dbReference>
<dbReference type="InterPro" id="IPR058792">
    <property type="entry name" value="Beta-barrel_RND_2"/>
</dbReference>
<keyword evidence="3" id="KW-0175">Coiled coil</keyword>
<feature type="domain" description="CusB-like beta-barrel" evidence="4">
    <location>
        <begin position="262"/>
        <end position="330"/>
    </location>
</feature>
<dbReference type="PANTHER" id="PTHR30469">
    <property type="entry name" value="MULTIDRUG RESISTANCE PROTEIN MDTA"/>
    <property type="match status" value="1"/>
</dbReference>
<gene>
    <name evidence="6" type="ORF">SAMN05216366_11619</name>
</gene>
<dbReference type="SUPFAM" id="SSF111369">
    <property type="entry name" value="HlyD-like secretion proteins"/>
    <property type="match status" value="1"/>
</dbReference>
<dbReference type="GO" id="GO:0030313">
    <property type="term" value="C:cell envelope"/>
    <property type="evidence" value="ECO:0007669"/>
    <property type="project" value="UniProtKB-SubCell"/>
</dbReference>
<evidence type="ECO:0000256" key="1">
    <source>
        <dbReference type="ARBA" id="ARBA00009477"/>
    </source>
</evidence>
<feature type="domain" description="YknX-like C-terminal permuted SH3-like" evidence="5">
    <location>
        <begin position="340"/>
        <end position="408"/>
    </location>
</feature>
<dbReference type="Gene3D" id="2.40.30.170">
    <property type="match status" value="1"/>
</dbReference>
<evidence type="ECO:0000256" key="2">
    <source>
        <dbReference type="ARBA" id="ARBA00022448"/>
    </source>
</evidence>
<sequence>MRHKFTNMTRKKMLIAGGVCLLLLAVALYFYMGTNKDTARRVRRNMPEVRVQEVVRQDMQRHIVLSGQTVADASINLAPKYNGRITAVYADLGDHVEEGQVLMVQDLGDLDISIAQNSAAAGAAWADAREASAAYNANIISKRNAYELAKAKYERQKYLFSIGAISQDTLDSMEQEFSASRAAYEVLANQVADGGAAAVQSKELTAQKQEHATEALKKQREDMILRAPRAGVIVYRSAEVGALAAAGTKTFVLVDNSHINIDCSIAENDAAILQPGMAVKVTIDALGRDFTGKIIFVSPAMEEGAKSYQVRISLEEADETVKAGLFAHTAVDIMQKPQALFVPKEAVLTRNGQQYVFVLLEEDKVEQRSVKIGLLNDESEEIIEGLNEGEKVVLTNQDKLRSGMKVKVAES</sequence>
<dbReference type="InterPro" id="IPR058637">
    <property type="entry name" value="YknX-like_C"/>
</dbReference>
<dbReference type="AlphaFoldDB" id="A0A1H0S982"/>
<dbReference type="Pfam" id="PF25954">
    <property type="entry name" value="Beta-barrel_RND_2"/>
    <property type="match status" value="1"/>
</dbReference>
<dbReference type="GO" id="GO:0015562">
    <property type="term" value="F:efflux transmembrane transporter activity"/>
    <property type="evidence" value="ECO:0007669"/>
    <property type="project" value="TreeGrafter"/>
</dbReference>
<dbReference type="InterPro" id="IPR030190">
    <property type="entry name" value="MacA_alpha-hairpin_sf"/>
</dbReference>
<keyword evidence="2" id="KW-0813">Transport</keyword>
<evidence type="ECO:0000313" key="6">
    <source>
        <dbReference type="EMBL" id="SDP38227.1"/>
    </source>
</evidence>
<dbReference type="Gene3D" id="6.10.140.1990">
    <property type="match status" value="1"/>
</dbReference>
<evidence type="ECO:0000313" key="7">
    <source>
        <dbReference type="Proteomes" id="UP000182412"/>
    </source>
</evidence>
<dbReference type="GO" id="GO:1990281">
    <property type="term" value="C:efflux pump complex"/>
    <property type="evidence" value="ECO:0007669"/>
    <property type="project" value="TreeGrafter"/>
</dbReference>
<dbReference type="EMBL" id="FNJQ01000016">
    <property type="protein sequence ID" value="SDP38227.1"/>
    <property type="molecule type" value="Genomic_DNA"/>
</dbReference>
<comment type="similarity">
    <text evidence="1">Belongs to the membrane fusion protein (MFP) (TC 8.A.1) family.</text>
</comment>
<dbReference type="GO" id="GO:0019898">
    <property type="term" value="C:extrinsic component of membrane"/>
    <property type="evidence" value="ECO:0007669"/>
    <property type="project" value="InterPro"/>
</dbReference>
<dbReference type="OrthoDB" id="1625414at2"/>
<dbReference type="Pfam" id="PF25989">
    <property type="entry name" value="YknX_C"/>
    <property type="match status" value="1"/>
</dbReference>
<protein>
    <submittedName>
        <fullName evidence="6">RND family efflux transporter, MFP subunit</fullName>
    </submittedName>
</protein>
<accession>A0A1H0S982</accession>
<dbReference type="GO" id="GO:1990195">
    <property type="term" value="C:macrolide transmembrane transporter complex"/>
    <property type="evidence" value="ECO:0007669"/>
    <property type="project" value="InterPro"/>
</dbReference>